<evidence type="ECO:0000313" key="3">
    <source>
        <dbReference type="Proteomes" id="UP000760494"/>
    </source>
</evidence>
<dbReference type="Proteomes" id="UP000760494">
    <property type="component" value="Unassembled WGS sequence"/>
</dbReference>
<evidence type="ECO:0000313" key="2">
    <source>
        <dbReference type="EMBL" id="VTT84372.1"/>
    </source>
</evidence>
<sequence length="71" mass="8160">MNDSILMGLLKSPRRTPEWAEPTKEKRKVLDIEQPLSTFFFGLSTDDRDTKASGRLSAKLADETQDKRNYD</sequence>
<accession>A0A9Q9UJD1</accession>
<protein>
    <submittedName>
        <fullName evidence="2">Uncharacterized protein</fullName>
    </submittedName>
</protein>
<gene>
    <name evidence="2" type="ORF">C2S_13162</name>
</gene>
<reference evidence="2" key="1">
    <citation type="submission" date="2019-05" db="EMBL/GenBank/DDBJ databases">
        <authorList>
            <person name="Piombo E."/>
        </authorList>
    </citation>
    <scope>NUCLEOTIDE SEQUENCE</scope>
    <source>
        <strain evidence="2">C2S</strain>
    </source>
</reference>
<dbReference type="EMBL" id="CABFJX010000427">
    <property type="protein sequence ID" value="VTT84372.1"/>
    <property type="molecule type" value="Genomic_DNA"/>
</dbReference>
<name>A0A9Q9UJD1_FUSFU</name>
<dbReference type="AlphaFoldDB" id="A0A9Q9UJD1"/>
<feature type="region of interest" description="Disordered" evidence="1">
    <location>
        <begin position="45"/>
        <end position="71"/>
    </location>
</feature>
<feature type="compositionally biased region" description="Basic and acidic residues" evidence="1">
    <location>
        <begin position="60"/>
        <end position="71"/>
    </location>
</feature>
<evidence type="ECO:0000256" key="1">
    <source>
        <dbReference type="SAM" id="MobiDB-lite"/>
    </source>
</evidence>
<organism evidence="2 3">
    <name type="scientific">Fusarium fujikuroi</name>
    <name type="common">Bakanae and foot rot disease fungus</name>
    <name type="synonym">Gibberella fujikuroi</name>
    <dbReference type="NCBI Taxonomy" id="5127"/>
    <lineage>
        <taxon>Eukaryota</taxon>
        <taxon>Fungi</taxon>
        <taxon>Dikarya</taxon>
        <taxon>Ascomycota</taxon>
        <taxon>Pezizomycotina</taxon>
        <taxon>Sordariomycetes</taxon>
        <taxon>Hypocreomycetidae</taxon>
        <taxon>Hypocreales</taxon>
        <taxon>Nectriaceae</taxon>
        <taxon>Fusarium</taxon>
        <taxon>Fusarium fujikuroi species complex</taxon>
    </lineage>
</organism>
<proteinExistence type="predicted"/>
<comment type="caution">
    <text evidence="2">The sequence shown here is derived from an EMBL/GenBank/DDBJ whole genome shotgun (WGS) entry which is preliminary data.</text>
</comment>